<name>Q11N39_CHESB</name>
<keyword evidence="1" id="KW-0614">Plasmid</keyword>
<evidence type="ECO:0000313" key="1">
    <source>
        <dbReference type="EMBL" id="ABG61169.1"/>
    </source>
</evidence>
<sequence>MRFQTRPRGRTVESIISVHRKTRSIKFFIQNNSTILSWIVFSSANRLVGLYEARVLRKLITVGPITAEDAQKKLLYLTALLAAKSIDPSTREIEAAIRTLRPFKAELAATVCRRSDVSVHPSR</sequence>
<geneLocation type="plasmid" evidence="1">
    <name>1</name>
</geneLocation>
<accession>Q11N39</accession>
<reference evidence="1" key="1">
    <citation type="submission" date="2006-06" db="EMBL/GenBank/DDBJ databases">
        <title>Complete sequence of Plasmid 1 of Chelativorans sp. BNC1.</title>
        <authorList>
            <consortium name="US DOE Joint Genome Institute"/>
            <person name="Copeland A."/>
            <person name="Lucas S."/>
            <person name="Lapidus A."/>
            <person name="Barry K."/>
            <person name="Detter J.C."/>
            <person name="Glavina del Rio T."/>
            <person name="Hammon N."/>
            <person name="Israni S."/>
            <person name="Dalin E."/>
            <person name="Tice H."/>
            <person name="Pitluck S."/>
            <person name="Chertkov O."/>
            <person name="Brettin T."/>
            <person name="Bruce D."/>
            <person name="Han C."/>
            <person name="Tapia R."/>
            <person name="Gilna P."/>
            <person name="Schmutz J."/>
            <person name="Larimer F."/>
            <person name="Land M."/>
            <person name="Hauser L."/>
            <person name="Kyrpides N."/>
            <person name="Mikhailova N."/>
            <person name="Richardson P."/>
        </authorList>
    </citation>
    <scope>NUCLEOTIDE SEQUENCE</scope>
    <source>
        <strain evidence="1">BNC1</strain>
        <plasmid evidence="1">1</plasmid>
    </source>
</reference>
<protein>
    <submittedName>
        <fullName evidence="1">Uncharacterized protein</fullName>
    </submittedName>
</protein>
<organism evidence="1">
    <name type="scientific">Chelativorans sp. (strain BNC1)</name>
    <dbReference type="NCBI Taxonomy" id="266779"/>
    <lineage>
        <taxon>Bacteria</taxon>
        <taxon>Pseudomonadati</taxon>
        <taxon>Pseudomonadota</taxon>
        <taxon>Alphaproteobacteria</taxon>
        <taxon>Hyphomicrobiales</taxon>
        <taxon>Phyllobacteriaceae</taxon>
        <taxon>Chelativorans</taxon>
    </lineage>
</organism>
<proteinExistence type="predicted"/>
<dbReference type="HOGENOM" id="CLU_2011184_0_0_5"/>
<dbReference type="KEGG" id="mes:Meso_4185"/>
<gene>
    <name evidence="1" type="ordered locus">Meso_4185</name>
</gene>
<dbReference type="EMBL" id="CP000389">
    <property type="protein sequence ID" value="ABG61169.1"/>
    <property type="molecule type" value="Genomic_DNA"/>
</dbReference>
<dbReference type="AlphaFoldDB" id="Q11N39"/>